<reference evidence="3 4" key="1">
    <citation type="submission" date="2016-10" db="EMBL/GenBank/DDBJ databases">
        <authorList>
            <person name="de Groot N.N."/>
        </authorList>
    </citation>
    <scope>NUCLEOTIDE SEQUENCE [LARGE SCALE GENOMIC DNA]</scope>
    <source>
        <strain evidence="3 4">DSM 45610</strain>
    </source>
</reference>
<dbReference type="PANTHER" id="PTHR46066">
    <property type="entry name" value="CHITINASE DOMAIN-CONTAINING PROTEIN 1 FAMILY MEMBER"/>
    <property type="match status" value="1"/>
</dbReference>
<dbReference type="STRING" id="1048340.SAMN05444487_11533"/>
<dbReference type="RefSeq" id="WP_091742125.1">
    <property type="nucleotide sequence ID" value="NZ_FNNQ01000015.1"/>
</dbReference>
<dbReference type="Proteomes" id="UP000198534">
    <property type="component" value="Unassembled WGS sequence"/>
</dbReference>
<dbReference type="InterPro" id="IPR017853">
    <property type="entry name" value="GH"/>
</dbReference>
<dbReference type="OrthoDB" id="9766299at2"/>
<organism evidence="3 4">
    <name type="scientific">Marininema mesophilum</name>
    <dbReference type="NCBI Taxonomy" id="1048340"/>
    <lineage>
        <taxon>Bacteria</taxon>
        <taxon>Bacillati</taxon>
        <taxon>Bacillota</taxon>
        <taxon>Bacilli</taxon>
        <taxon>Bacillales</taxon>
        <taxon>Thermoactinomycetaceae</taxon>
        <taxon>Marininema</taxon>
    </lineage>
</organism>
<dbReference type="SUPFAM" id="SSF51445">
    <property type="entry name" value="(Trans)glycosidases"/>
    <property type="match status" value="1"/>
</dbReference>
<feature type="compositionally biased region" description="Acidic residues" evidence="1">
    <location>
        <begin position="77"/>
        <end position="93"/>
    </location>
</feature>
<dbReference type="SMART" id="SM00636">
    <property type="entry name" value="Glyco_18"/>
    <property type="match status" value="1"/>
</dbReference>
<dbReference type="AlphaFoldDB" id="A0A1H3B5N0"/>
<evidence type="ECO:0000259" key="2">
    <source>
        <dbReference type="PROSITE" id="PS51910"/>
    </source>
</evidence>
<dbReference type="PANTHER" id="PTHR46066:SF2">
    <property type="entry name" value="CHITINASE DOMAIN-CONTAINING PROTEIN 1"/>
    <property type="match status" value="1"/>
</dbReference>
<evidence type="ECO:0000256" key="1">
    <source>
        <dbReference type="SAM" id="MobiDB-lite"/>
    </source>
</evidence>
<gene>
    <name evidence="3" type="ORF">SAMN05444487_11533</name>
</gene>
<dbReference type="Pfam" id="PF00704">
    <property type="entry name" value="Glyco_hydro_18"/>
    <property type="match status" value="1"/>
</dbReference>
<dbReference type="Gene3D" id="3.20.20.80">
    <property type="entry name" value="Glycosidases"/>
    <property type="match status" value="1"/>
</dbReference>
<feature type="compositionally biased region" description="Polar residues" evidence="1">
    <location>
        <begin position="157"/>
        <end position="168"/>
    </location>
</feature>
<feature type="compositionally biased region" description="Polar residues" evidence="1">
    <location>
        <begin position="125"/>
        <end position="150"/>
    </location>
</feature>
<dbReference type="InterPro" id="IPR011583">
    <property type="entry name" value="Chitinase_II/V-like_cat"/>
</dbReference>
<evidence type="ECO:0000313" key="4">
    <source>
        <dbReference type="Proteomes" id="UP000198534"/>
    </source>
</evidence>
<protein>
    <submittedName>
        <fullName evidence="3">Spore germination protein YaaH</fullName>
    </submittedName>
</protein>
<evidence type="ECO:0000313" key="3">
    <source>
        <dbReference type="EMBL" id="SDX36714.1"/>
    </source>
</evidence>
<keyword evidence="4" id="KW-1185">Reference proteome</keyword>
<dbReference type="GO" id="GO:0008061">
    <property type="term" value="F:chitin binding"/>
    <property type="evidence" value="ECO:0007669"/>
    <property type="project" value="InterPro"/>
</dbReference>
<feature type="domain" description="GH18" evidence="2">
    <location>
        <begin position="173"/>
        <end position="490"/>
    </location>
</feature>
<dbReference type="GO" id="GO:0005975">
    <property type="term" value="P:carbohydrate metabolic process"/>
    <property type="evidence" value="ECO:0007669"/>
    <property type="project" value="InterPro"/>
</dbReference>
<feature type="region of interest" description="Disordered" evidence="1">
    <location>
        <begin position="64"/>
        <end position="170"/>
    </location>
</feature>
<accession>A0A1H3B5N0</accession>
<proteinExistence type="predicted"/>
<sequence length="490" mass="55307">MRNHFNLHRKIPKQKISSRRNLRSLRWKPLLIISLLVLFLGGSFWGGRVLINNEIQKNEKVISQGAQSYPTNPTLVDSEEDSTMDPYGIDEDTDWWKPGHPTADAKGPSSPTVKNLSPPSKSKSNTHTILHNNWHNPDLTRQPSKLTHQPVNKPDSIRSQSKRPSTPHSPKGLLKLSVWVPWWEKTSTLSNLQQHADQIDGINPLGHELEPDGRIYLRKGASLNNELISTARKSHIEILPVLGNSHSASLIHNLLNNEKKRKKTIQHIRHWLAENQYDGVELQFQPLLEKDRDSFSLFVEELATALHQDQRLLTVAVHPKTTEPGGEPPQRAQDWKRIGRAADQVKIMAWNYSWGTPGPSAPQAWLDDVLTLAEKEIPPTKITVSLSALGNYWPGGKKQYALFHHQLPQWKQTGAKQKSLAPGEEPCYVMNSPSTPITGCVPNASSLFAKLKGVIKNHPTIQSWSLWFLGAEDPKIWNLLKKLETQKSTD</sequence>
<dbReference type="Gene3D" id="3.10.50.10">
    <property type="match status" value="1"/>
</dbReference>
<feature type="compositionally biased region" description="Polar residues" evidence="1">
    <location>
        <begin position="64"/>
        <end position="75"/>
    </location>
</feature>
<dbReference type="InterPro" id="IPR001223">
    <property type="entry name" value="Glyco_hydro18_cat"/>
</dbReference>
<dbReference type="EMBL" id="FNNQ01000015">
    <property type="protein sequence ID" value="SDX36714.1"/>
    <property type="molecule type" value="Genomic_DNA"/>
</dbReference>
<dbReference type="PROSITE" id="PS51910">
    <property type="entry name" value="GH18_2"/>
    <property type="match status" value="1"/>
</dbReference>
<dbReference type="InterPro" id="IPR029070">
    <property type="entry name" value="Chitinase_insertion_sf"/>
</dbReference>
<name>A0A1H3B5N0_9BACL</name>